<comment type="caution">
    <text evidence="1">The sequence shown here is derived from an EMBL/GenBank/DDBJ whole genome shotgun (WGS) entry which is preliminary data.</text>
</comment>
<gene>
    <name evidence="1" type="ORF">GFER_15735</name>
</gene>
<organism evidence="1 2">
    <name type="scientific">Geoalkalibacter ferrihydriticus DSM 17813</name>
    <dbReference type="NCBI Taxonomy" id="1121915"/>
    <lineage>
        <taxon>Bacteria</taxon>
        <taxon>Pseudomonadati</taxon>
        <taxon>Thermodesulfobacteriota</taxon>
        <taxon>Desulfuromonadia</taxon>
        <taxon>Desulfuromonadales</taxon>
        <taxon>Geoalkalibacteraceae</taxon>
        <taxon>Geoalkalibacter</taxon>
    </lineage>
</organism>
<keyword evidence="2" id="KW-1185">Reference proteome</keyword>
<sequence>MTRDKKFVWCPLHQQKKPLGGCPRCDQFPCAIISPQHLQTLAQFVTLHRAVRALSKRRIKTMYFLKDRQGVLSPYEGKLEDLAPAHAAEIEEAFEVSAYFVQELTWVPAGKKSKPPSKAAARVQPCIVELTSGTLSLEEINPGELREDAAKIYPIDKHLLRKFVPIKVSLGKSVPEKKSGAARKAATGAS</sequence>
<accession>A0A0C2EAK5</accession>
<dbReference type="AlphaFoldDB" id="A0A0C2EAK5"/>
<name>A0A0C2EAK5_9BACT</name>
<dbReference type="EMBL" id="JWJD01000009">
    <property type="protein sequence ID" value="KIH75593.1"/>
    <property type="molecule type" value="Genomic_DNA"/>
</dbReference>
<evidence type="ECO:0000313" key="2">
    <source>
        <dbReference type="Proteomes" id="UP000035068"/>
    </source>
</evidence>
<dbReference type="Proteomes" id="UP000035068">
    <property type="component" value="Unassembled WGS sequence"/>
</dbReference>
<protein>
    <submittedName>
        <fullName evidence="1">Uncharacterized protein</fullName>
    </submittedName>
</protein>
<evidence type="ECO:0000313" key="1">
    <source>
        <dbReference type="EMBL" id="KIH75593.1"/>
    </source>
</evidence>
<reference evidence="1 2" key="1">
    <citation type="submission" date="2014-12" db="EMBL/GenBank/DDBJ databases">
        <title>Genomes of Geoalkalibacter ferrihydriticus and Geoalkalibacter subterraneus, two haloalkaliphilic metal-reducing members of the Geobacteraceae.</title>
        <authorList>
            <person name="Badalamenti J.P."/>
            <person name="Torres C.I."/>
            <person name="Krajmalnik-Brown R."/>
            <person name="Bond D.R."/>
        </authorList>
    </citation>
    <scope>NUCLEOTIDE SEQUENCE [LARGE SCALE GENOMIC DNA]</scope>
    <source>
        <strain evidence="1 2">DSM 17813</strain>
    </source>
</reference>
<proteinExistence type="predicted"/>